<name>A0ABU5QE17_9BACT</name>
<sequence length="142" mass="15368">MKTIVFYLFLVGFSQAVQAQSTELTVEIKGLKSDVGKCLVSIFKNKSGFPTDVKTAMKTITATIKDGKCTAVFPNVATGEYAVAVVHDENGNGKMDTNFIGIPKEGIGTSNDVKSRFGPPSYEVSKFQFGIIKSISINIQYL</sequence>
<dbReference type="Pfam" id="PF09912">
    <property type="entry name" value="DUF2141"/>
    <property type="match status" value="1"/>
</dbReference>
<reference evidence="2 3" key="1">
    <citation type="submission" date="2023-12" db="EMBL/GenBank/DDBJ databases">
        <title>Novel species of the genus Arcicella isolated from rivers.</title>
        <authorList>
            <person name="Lu H."/>
        </authorList>
    </citation>
    <scope>NUCLEOTIDE SEQUENCE [LARGE SCALE GENOMIC DNA]</scope>
    <source>
        <strain evidence="2 3">KCTC 23307</strain>
    </source>
</reference>
<evidence type="ECO:0000313" key="2">
    <source>
        <dbReference type="EMBL" id="MEA5141093.1"/>
    </source>
</evidence>
<keyword evidence="3" id="KW-1185">Reference proteome</keyword>
<keyword evidence="1" id="KW-0732">Signal</keyword>
<dbReference type="Proteomes" id="UP001302949">
    <property type="component" value="Unassembled WGS sequence"/>
</dbReference>
<dbReference type="RefSeq" id="WP_323298246.1">
    <property type="nucleotide sequence ID" value="NZ_JAYFUM010000023.1"/>
</dbReference>
<gene>
    <name evidence="2" type="ORF">VB248_18215</name>
</gene>
<comment type="caution">
    <text evidence="2">The sequence shown here is derived from an EMBL/GenBank/DDBJ whole genome shotgun (WGS) entry which is preliminary data.</text>
</comment>
<evidence type="ECO:0000256" key="1">
    <source>
        <dbReference type="SAM" id="SignalP"/>
    </source>
</evidence>
<accession>A0ABU5QE17</accession>
<protein>
    <submittedName>
        <fullName evidence="2">DUF2141 domain-containing protein</fullName>
    </submittedName>
</protein>
<organism evidence="2 3">
    <name type="scientific">Arcicella rigui</name>
    <dbReference type="NCBI Taxonomy" id="797020"/>
    <lineage>
        <taxon>Bacteria</taxon>
        <taxon>Pseudomonadati</taxon>
        <taxon>Bacteroidota</taxon>
        <taxon>Cytophagia</taxon>
        <taxon>Cytophagales</taxon>
        <taxon>Flectobacillaceae</taxon>
        <taxon>Arcicella</taxon>
    </lineage>
</organism>
<dbReference type="EMBL" id="JAYFUM010000023">
    <property type="protein sequence ID" value="MEA5141093.1"/>
    <property type="molecule type" value="Genomic_DNA"/>
</dbReference>
<feature type="chain" id="PRO_5047102053" evidence="1">
    <location>
        <begin position="20"/>
        <end position="142"/>
    </location>
</feature>
<proteinExistence type="predicted"/>
<dbReference type="InterPro" id="IPR018673">
    <property type="entry name" value="DUF2141"/>
</dbReference>
<feature type="signal peptide" evidence="1">
    <location>
        <begin position="1"/>
        <end position="19"/>
    </location>
</feature>
<evidence type="ECO:0000313" key="3">
    <source>
        <dbReference type="Proteomes" id="UP001302949"/>
    </source>
</evidence>